<organism evidence="1 2">
    <name type="scientific">Aspergillus viridinutans</name>
    <dbReference type="NCBI Taxonomy" id="75553"/>
    <lineage>
        <taxon>Eukaryota</taxon>
        <taxon>Fungi</taxon>
        <taxon>Dikarya</taxon>
        <taxon>Ascomycota</taxon>
        <taxon>Pezizomycotina</taxon>
        <taxon>Eurotiomycetes</taxon>
        <taxon>Eurotiomycetidae</taxon>
        <taxon>Eurotiales</taxon>
        <taxon>Aspergillaceae</taxon>
        <taxon>Aspergillus</taxon>
        <taxon>Aspergillus subgen. Fumigati</taxon>
    </lineage>
</organism>
<protein>
    <submittedName>
        <fullName evidence="1">Uncharacterized protein</fullName>
    </submittedName>
</protein>
<dbReference type="Proteomes" id="UP000710440">
    <property type="component" value="Unassembled WGS sequence"/>
</dbReference>
<proteinExistence type="predicted"/>
<name>A0A9P3BSU2_ASPVI</name>
<accession>A0A9P3BSU2</accession>
<keyword evidence="2" id="KW-1185">Reference proteome</keyword>
<sequence length="151" mass="16733">MTTSYKPTTLNILDLTTLELTIAFKSTKMGAIVDALRALRKRTLEVSSTKQKLLRPAVGDNSAAGRRIIPAQKHDSLIGVRIDRGVQVDKRVKIYVQPNKNADNRTVRDLANKDSHQNLAEAWVDIEDPVDDSTVNKVFDALEASAKEKGH</sequence>
<reference evidence="1 2" key="1">
    <citation type="submission" date="2021-02" db="EMBL/GenBank/DDBJ databases">
        <title>Pan-genome distribution and transcriptional activeness of fungal secondary metabolism genes in Aspergillus section Fumigati.</title>
        <authorList>
            <person name="Takahashi H."/>
            <person name="Umemura M."/>
            <person name="Ninomiya A."/>
            <person name="Kusuya Y."/>
            <person name="Urayama S."/>
            <person name="Shimizu M."/>
            <person name="Watanabe A."/>
            <person name="Kamei K."/>
            <person name="Yaguchi T."/>
            <person name="Hagiwara D."/>
        </authorList>
    </citation>
    <scope>NUCLEOTIDE SEQUENCE [LARGE SCALE GENOMIC DNA]</scope>
    <source>
        <strain evidence="1 2">IFM 47045</strain>
    </source>
</reference>
<evidence type="ECO:0000313" key="1">
    <source>
        <dbReference type="EMBL" id="GIK01372.1"/>
    </source>
</evidence>
<dbReference type="GeneID" id="66933388"/>
<dbReference type="RefSeq" id="XP_043124558.1">
    <property type="nucleotide sequence ID" value="XM_043268623.1"/>
</dbReference>
<comment type="caution">
    <text evidence="1">The sequence shown here is derived from an EMBL/GenBank/DDBJ whole genome shotgun (WGS) entry which is preliminary data.</text>
</comment>
<gene>
    <name evidence="1" type="ORF">Aspvir_005406</name>
</gene>
<dbReference type="OrthoDB" id="2933464at2759"/>
<dbReference type="AlphaFoldDB" id="A0A9P3BSU2"/>
<dbReference type="EMBL" id="BOPL01000003">
    <property type="protein sequence ID" value="GIK01372.1"/>
    <property type="molecule type" value="Genomic_DNA"/>
</dbReference>
<evidence type="ECO:0000313" key="2">
    <source>
        <dbReference type="Proteomes" id="UP000710440"/>
    </source>
</evidence>